<organism evidence="2 3">
    <name type="scientific">Pelagerythrobacter marensis</name>
    <dbReference type="NCBI Taxonomy" id="543877"/>
    <lineage>
        <taxon>Bacteria</taxon>
        <taxon>Pseudomonadati</taxon>
        <taxon>Pseudomonadota</taxon>
        <taxon>Alphaproteobacteria</taxon>
        <taxon>Sphingomonadales</taxon>
        <taxon>Erythrobacteraceae</taxon>
        <taxon>Pelagerythrobacter</taxon>
    </lineage>
</organism>
<gene>
    <name evidence="2" type="ORF">V5F89_08730</name>
</gene>
<name>A0ABZ2D3D1_9SPHN</name>
<reference evidence="2 3" key="1">
    <citation type="submission" date="2024-02" db="EMBL/GenBank/DDBJ databases">
        <title>The whole genome sequence of five bacterial samples isolated from Abu Dhabi Sabkha-shore region.</title>
        <authorList>
            <person name="Sudalaimuthuasari N."/>
            <person name="Sarfraz B."/>
            <person name="Tuyisabe J.D."/>
            <person name="Mugisha Ntwali L.D.M."/>
            <person name="Ali A.I.A.A."/>
            <person name="Almansoori S.Z.A."/>
            <person name="Alajami H.S.A."/>
            <person name="Almeqbaali A.A.S."/>
            <person name="Kundu B."/>
            <person name="Saeed E.E."/>
            <person name="Sukumarinath V."/>
            <person name="Mishra A.K."/>
            <person name="Hazzouri K.M."/>
            <person name="Almaskari R."/>
            <person name="Sharma A.K."/>
            <person name="Amiri K.M.A."/>
        </authorList>
    </citation>
    <scope>NUCLEOTIDE SEQUENCE [LARGE SCALE GENOMIC DNA]</scope>
    <source>
        <strain evidence="3">kcgeb_sd</strain>
    </source>
</reference>
<keyword evidence="1" id="KW-0812">Transmembrane</keyword>
<dbReference type="RefSeq" id="WP_338445271.1">
    <property type="nucleotide sequence ID" value="NZ_CP144918.1"/>
</dbReference>
<sequence length="46" mass="4815">MDIVAIIVALILVFIAWKVLVGLVKFGAIALIVVAAAWFVSQGGFA</sequence>
<keyword evidence="1" id="KW-0472">Membrane</keyword>
<keyword evidence="1" id="KW-1133">Transmembrane helix</keyword>
<dbReference type="Proteomes" id="UP001335183">
    <property type="component" value="Chromosome"/>
</dbReference>
<proteinExistence type="predicted"/>
<protein>
    <submittedName>
        <fullName evidence="2">Uncharacterized protein</fullName>
    </submittedName>
</protein>
<evidence type="ECO:0000256" key="1">
    <source>
        <dbReference type="SAM" id="Phobius"/>
    </source>
</evidence>
<evidence type="ECO:0000313" key="2">
    <source>
        <dbReference type="EMBL" id="WWA46371.1"/>
    </source>
</evidence>
<dbReference type="EMBL" id="CP144918">
    <property type="protein sequence ID" value="WWA46371.1"/>
    <property type="molecule type" value="Genomic_DNA"/>
</dbReference>
<keyword evidence="3" id="KW-1185">Reference proteome</keyword>
<evidence type="ECO:0000313" key="3">
    <source>
        <dbReference type="Proteomes" id="UP001335183"/>
    </source>
</evidence>
<feature type="transmembrane region" description="Helical" evidence="1">
    <location>
        <begin position="7"/>
        <end position="40"/>
    </location>
</feature>
<accession>A0ABZ2D3D1</accession>